<keyword evidence="2" id="KW-0830">Ubiquinone</keyword>
<evidence type="ECO:0000313" key="2">
    <source>
        <dbReference type="EMBL" id="CAA9537337.1"/>
    </source>
</evidence>
<dbReference type="GO" id="GO:0016491">
    <property type="term" value="F:oxidoreductase activity"/>
    <property type="evidence" value="ECO:0007669"/>
    <property type="project" value="UniProtKB-KW"/>
</dbReference>
<dbReference type="EMBL" id="CADCVT010000484">
    <property type="protein sequence ID" value="CAA9537337.1"/>
    <property type="molecule type" value="Genomic_DNA"/>
</dbReference>
<dbReference type="AlphaFoldDB" id="A0A6J4U0T9"/>
<keyword evidence="2" id="KW-0560">Oxidoreductase</keyword>
<feature type="region of interest" description="Disordered" evidence="1">
    <location>
        <begin position="210"/>
        <end position="343"/>
    </location>
</feature>
<feature type="compositionally biased region" description="Basic residues" evidence="1">
    <location>
        <begin position="1"/>
        <end position="10"/>
    </location>
</feature>
<feature type="region of interest" description="Disordered" evidence="1">
    <location>
        <begin position="1"/>
        <end position="115"/>
    </location>
</feature>
<sequence>DRPAAGRRHLLRELVGPDPEGDRDLRDRPPDPPDGDHHGAQAPGPVPDAVRPEPRRPVRRAAAARRDPEVRHQAGLAAAHGDPVPLHARPGDLDHDRGRRVRDRPVRRGRRHLRREGRPLRDRRVDRDPLRLRVRRDRLLRAHARRLGERVEVLLPRRDARRRAAHLLRGRAGPRARRRDHHRAVPVADADRRGAGGHVVHRPAVRRLHHLHGRRRRGDEPPAVRPPRGGRRARAGLHDRVRRHQDGRLPLRRVPEHAHAVAARGDVLPRRLAAPVRHRPADVRGPDRGPREDVHLHLPLHVDPGHAPASALRPAHVPGLEDPSAAGDAQRARLRDPGGDARL</sequence>
<gene>
    <name evidence="2" type="ORF">AVDCRST_MAG85-4251</name>
</gene>
<feature type="non-terminal residue" evidence="2">
    <location>
        <position position="343"/>
    </location>
</feature>
<feature type="compositionally biased region" description="Basic and acidic residues" evidence="1">
    <location>
        <begin position="236"/>
        <end position="259"/>
    </location>
</feature>
<proteinExistence type="predicted"/>
<dbReference type="EC" id="1.6.5.3" evidence="2"/>
<feature type="non-terminal residue" evidence="2">
    <location>
        <position position="1"/>
    </location>
</feature>
<feature type="compositionally biased region" description="Basic and acidic residues" evidence="1">
    <location>
        <begin position="279"/>
        <end position="296"/>
    </location>
</feature>
<name>A0A6J4U0T9_9ACTN</name>
<feature type="compositionally biased region" description="Basic residues" evidence="1">
    <location>
        <begin position="98"/>
        <end position="115"/>
    </location>
</feature>
<accession>A0A6J4U0T9</accession>
<reference evidence="2" key="1">
    <citation type="submission" date="2020-02" db="EMBL/GenBank/DDBJ databases">
        <authorList>
            <person name="Meier V. D."/>
        </authorList>
    </citation>
    <scope>NUCLEOTIDE SEQUENCE</scope>
    <source>
        <strain evidence="2">AVDCRST_MAG85</strain>
    </source>
</reference>
<feature type="compositionally biased region" description="Basic and acidic residues" evidence="1">
    <location>
        <begin position="330"/>
        <end position="343"/>
    </location>
</feature>
<protein>
    <submittedName>
        <fullName evidence="2">NADH-ubiquinone oxidoreductase chain H</fullName>
        <ecNumber evidence="2">1.6.5.3</ecNumber>
    </submittedName>
</protein>
<organism evidence="2">
    <name type="scientific">uncultured Solirubrobacteraceae bacterium</name>
    <dbReference type="NCBI Taxonomy" id="1162706"/>
    <lineage>
        <taxon>Bacteria</taxon>
        <taxon>Bacillati</taxon>
        <taxon>Actinomycetota</taxon>
        <taxon>Thermoleophilia</taxon>
        <taxon>Solirubrobacterales</taxon>
        <taxon>Solirubrobacteraceae</taxon>
        <taxon>environmental samples</taxon>
    </lineage>
</organism>
<evidence type="ECO:0000256" key="1">
    <source>
        <dbReference type="SAM" id="MobiDB-lite"/>
    </source>
</evidence>
<feature type="compositionally biased region" description="Basic and acidic residues" evidence="1">
    <location>
        <begin position="20"/>
        <end position="39"/>
    </location>
</feature>